<name>A0AAU7XGZ6_9HYPH</name>
<feature type="domain" description="DUF1858" evidence="1">
    <location>
        <begin position="1"/>
        <end position="50"/>
    </location>
</feature>
<dbReference type="Pfam" id="PF08984">
    <property type="entry name" value="DUF1858"/>
    <property type="match status" value="1"/>
</dbReference>
<organism evidence="2">
    <name type="scientific">Methyloraptor flagellatus</name>
    <dbReference type="NCBI Taxonomy" id="3162530"/>
    <lineage>
        <taxon>Bacteria</taxon>
        <taxon>Pseudomonadati</taxon>
        <taxon>Pseudomonadota</taxon>
        <taxon>Alphaproteobacteria</taxon>
        <taxon>Hyphomicrobiales</taxon>
        <taxon>Ancalomicrobiaceae</taxon>
        <taxon>Methyloraptor</taxon>
    </lineage>
</organism>
<dbReference type="KEGG" id="mflg:ABS361_09255"/>
<gene>
    <name evidence="2" type="ORF">ABS361_09255</name>
</gene>
<accession>A0AAU7XGZ6</accession>
<dbReference type="InterPro" id="IPR015077">
    <property type="entry name" value="DUF1858"/>
</dbReference>
<evidence type="ECO:0000259" key="1">
    <source>
        <dbReference type="Pfam" id="PF08984"/>
    </source>
</evidence>
<dbReference type="PANTHER" id="PTHR39341">
    <property type="entry name" value="BSL7085 PROTEIN"/>
    <property type="match status" value="1"/>
</dbReference>
<evidence type="ECO:0000313" key="2">
    <source>
        <dbReference type="EMBL" id="XBY46862.1"/>
    </source>
</evidence>
<dbReference type="NCBIfam" id="TIGR03980">
    <property type="entry name" value="prismane_assoc"/>
    <property type="match status" value="1"/>
</dbReference>
<dbReference type="InterPro" id="IPR023883">
    <property type="entry name" value="CHP03980_redox-disulphide"/>
</dbReference>
<dbReference type="SUPFAM" id="SSF140683">
    <property type="entry name" value="SP0561-like"/>
    <property type="match status" value="1"/>
</dbReference>
<dbReference type="EMBL" id="CP158568">
    <property type="protein sequence ID" value="XBY46862.1"/>
    <property type="molecule type" value="Genomic_DNA"/>
</dbReference>
<dbReference type="AlphaFoldDB" id="A0AAU7XGZ6"/>
<dbReference type="PANTHER" id="PTHR39341:SF1">
    <property type="entry name" value="DUF1858 DOMAIN-CONTAINING PROTEIN"/>
    <property type="match status" value="1"/>
</dbReference>
<dbReference type="InterPro" id="IPR038062">
    <property type="entry name" value="ScdA-like_N_sf"/>
</dbReference>
<reference evidence="2" key="1">
    <citation type="submission" date="2024-06" db="EMBL/GenBank/DDBJ databases">
        <title>Methylostella associata gen. nov., sp. nov., a novel Ancalomicrobiaceae-affiliated facultatively methylotrophic bacteria that feed on methanotrophs of the genus Methylococcus.</title>
        <authorList>
            <person name="Saltykova V."/>
            <person name="Danilova O.V."/>
            <person name="Oshkin I.Y."/>
            <person name="Belova S.E."/>
            <person name="Pimenov N.V."/>
            <person name="Dedysh S.N."/>
        </authorList>
    </citation>
    <scope>NUCLEOTIDE SEQUENCE</scope>
    <source>
        <strain evidence="2">S20</strain>
    </source>
</reference>
<proteinExistence type="predicted"/>
<sequence length="62" mass="7062">MLVDEVMSRWPETIRVFLDFRFMCVGCPIACFHTVADASREHFANPDKFLAALREAIETEGA</sequence>
<dbReference type="Gene3D" id="1.10.3910.10">
    <property type="entry name" value="SP0561-like"/>
    <property type="match status" value="1"/>
</dbReference>
<protein>
    <submittedName>
        <fullName evidence="2">DUF1858 domain-containing protein</fullName>
    </submittedName>
</protein>
<dbReference type="RefSeq" id="WP_407051950.1">
    <property type="nucleotide sequence ID" value="NZ_CP158568.1"/>
</dbReference>